<dbReference type="InterPro" id="IPR022963">
    <property type="entry name" value="Galactokinase_bac"/>
</dbReference>
<accession>A0AAC9UIK3</accession>
<comment type="subcellular location">
    <subcellularLocation>
        <location evidence="11">Cytoplasm</location>
    </subcellularLocation>
</comment>
<dbReference type="InterPro" id="IPR019741">
    <property type="entry name" value="Galactokinase_CS"/>
</dbReference>
<evidence type="ECO:0000256" key="4">
    <source>
        <dbReference type="ARBA" id="ARBA00022723"/>
    </source>
</evidence>
<dbReference type="FunFam" id="3.30.70.890:FF:000001">
    <property type="entry name" value="Galactokinase"/>
    <property type="match status" value="1"/>
</dbReference>
<keyword evidence="6 11" id="KW-0418">Kinase</keyword>
<keyword evidence="8 11" id="KW-0460">Magnesium</keyword>
<dbReference type="PRINTS" id="PR00959">
    <property type="entry name" value="MEVGALKINASE"/>
</dbReference>
<keyword evidence="2 11" id="KW-0963">Cytoplasm</keyword>
<dbReference type="PROSITE" id="PS00627">
    <property type="entry name" value="GHMP_KINASES_ATP"/>
    <property type="match status" value="1"/>
</dbReference>
<dbReference type="InterPro" id="IPR006204">
    <property type="entry name" value="GHMP_kinase_N_dom"/>
</dbReference>
<evidence type="ECO:0000256" key="3">
    <source>
        <dbReference type="ARBA" id="ARBA00022679"/>
    </source>
</evidence>
<comment type="function">
    <text evidence="11">Catalyzes the transfer of the gamma-phosphate of ATP to D-galactose to form alpha-D-galactose-1-phosphate (Gal-1-P).</text>
</comment>
<keyword evidence="3 11" id="KW-0808">Transferase</keyword>
<feature type="domain" description="GHMP kinase C-terminal" evidence="14">
    <location>
        <begin position="277"/>
        <end position="360"/>
    </location>
</feature>
<evidence type="ECO:0000313" key="17">
    <source>
        <dbReference type="Proteomes" id="UP000198329"/>
    </source>
</evidence>
<dbReference type="InterPro" id="IPR019539">
    <property type="entry name" value="GalKase_N"/>
</dbReference>
<dbReference type="AlphaFoldDB" id="A0AAC9UIK3"/>
<feature type="binding site" evidence="11">
    <location>
        <position position="161"/>
    </location>
    <ligand>
        <name>Mg(2+)</name>
        <dbReference type="ChEBI" id="CHEBI:18420"/>
    </ligand>
</feature>
<dbReference type="KEGG" id="png:PNIG_a2380"/>
<dbReference type="PANTHER" id="PTHR10457">
    <property type="entry name" value="MEVALONATE KINASE/GALACTOKINASE"/>
    <property type="match status" value="1"/>
</dbReference>
<keyword evidence="7 11" id="KW-0067">ATP-binding</keyword>
<dbReference type="PANTHER" id="PTHR10457:SF7">
    <property type="entry name" value="GALACTOKINASE-RELATED"/>
    <property type="match status" value="1"/>
</dbReference>
<feature type="domain" description="Galactokinase N-terminal" evidence="15">
    <location>
        <begin position="10"/>
        <end position="57"/>
    </location>
</feature>
<evidence type="ECO:0000259" key="13">
    <source>
        <dbReference type="Pfam" id="PF00288"/>
    </source>
</evidence>
<evidence type="ECO:0000259" key="15">
    <source>
        <dbReference type="Pfam" id="PF10509"/>
    </source>
</evidence>
<dbReference type="InterPro" id="IPR000705">
    <property type="entry name" value="Galactokinase"/>
</dbReference>
<dbReference type="InterPro" id="IPR013750">
    <property type="entry name" value="GHMP_kinase_C_dom"/>
</dbReference>
<feature type="binding site" evidence="11">
    <location>
        <position position="129"/>
    </location>
    <ligand>
        <name>Mg(2+)</name>
        <dbReference type="ChEBI" id="CHEBI:18420"/>
    </ligand>
</feature>
<dbReference type="HAMAP" id="MF_00246">
    <property type="entry name" value="Galactokinase"/>
    <property type="match status" value="1"/>
</dbReference>
<keyword evidence="4 11" id="KW-0479">Metal-binding</keyword>
<evidence type="ECO:0000259" key="14">
    <source>
        <dbReference type="Pfam" id="PF08544"/>
    </source>
</evidence>
<dbReference type="InterPro" id="IPR006203">
    <property type="entry name" value="GHMP_knse_ATP-bd_CS"/>
</dbReference>
<evidence type="ECO:0000313" key="16">
    <source>
        <dbReference type="EMBL" id="ASM54404.1"/>
    </source>
</evidence>
<dbReference type="Gene3D" id="3.30.70.890">
    <property type="entry name" value="GHMP kinase, C-terminal domain"/>
    <property type="match status" value="1"/>
</dbReference>
<evidence type="ECO:0000256" key="12">
    <source>
        <dbReference type="NCBIfam" id="TIGR00131"/>
    </source>
</evidence>
<dbReference type="GO" id="GO:0000287">
    <property type="term" value="F:magnesium ion binding"/>
    <property type="evidence" value="ECO:0007669"/>
    <property type="project" value="UniProtKB-UniRule"/>
</dbReference>
<evidence type="ECO:0000256" key="7">
    <source>
        <dbReference type="ARBA" id="ARBA00022840"/>
    </source>
</evidence>
<comment type="catalytic activity">
    <reaction evidence="11">
        <text>alpha-D-galactose + ATP = alpha-D-galactose 1-phosphate + ADP + H(+)</text>
        <dbReference type="Rhea" id="RHEA:13553"/>
        <dbReference type="ChEBI" id="CHEBI:15378"/>
        <dbReference type="ChEBI" id="CHEBI:28061"/>
        <dbReference type="ChEBI" id="CHEBI:30616"/>
        <dbReference type="ChEBI" id="CHEBI:58336"/>
        <dbReference type="ChEBI" id="CHEBI:456216"/>
        <dbReference type="EC" id="2.7.1.6"/>
    </reaction>
</comment>
<keyword evidence="10 11" id="KW-0119">Carbohydrate metabolism</keyword>
<dbReference type="GO" id="GO:0004335">
    <property type="term" value="F:galactokinase activity"/>
    <property type="evidence" value="ECO:0007669"/>
    <property type="project" value="UniProtKB-UniRule"/>
</dbReference>
<dbReference type="NCBIfam" id="TIGR00131">
    <property type="entry name" value="gal_kin"/>
    <property type="match status" value="1"/>
</dbReference>
<evidence type="ECO:0000256" key="8">
    <source>
        <dbReference type="ARBA" id="ARBA00022842"/>
    </source>
</evidence>
<dbReference type="SUPFAM" id="SSF54211">
    <property type="entry name" value="Ribosomal protein S5 domain 2-like"/>
    <property type="match status" value="1"/>
</dbReference>
<proteinExistence type="inferred from homology"/>
<keyword evidence="17" id="KW-1185">Reference proteome</keyword>
<dbReference type="FunFam" id="3.30.230.10:FF:000017">
    <property type="entry name" value="Galactokinase"/>
    <property type="match status" value="1"/>
</dbReference>
<comment type="caution">
    <text evidence="11">Lacks conserved residue(s) required for the propagation of feature annotation.</text>
</comment>
<dbReference type="PIRSF" id="PIRSF000530">
    <property type="entry name" value="Galactokinase"/>
    <property type="match status" value="1"/>
</dbReference>
<comment type="similarity">
    <text evidence="1 11">Belongs to the GHMP kinase family. GalK subfamily.</text>
</comment>
<protein>
    <recommendedName>
        <fullName evidence="11 12">Galactokinase</fullName>
        <ecNumber evidence="11 12">2.7.1.6</ecNumber>
    </recommendedName>
    <alternativeName>
        <fullName evidence="11">Galactose kinase</fullName>
    </alternativeName>
</protein>
<comment type="pathway">
    <text evidence="11">Carbohydrate metabolism; galactose metabolism.</text>
</comment>
<feature type="binding site" evidence="11">
    <location>
        <begin position="34"/>
        <end position="37"/>
    </location>
    <ligand>
        <name>substrate</name>
    </ligand>
</feature>
<dbReference type="GO" id="GO:0005829">
    <property type="term" value="C:cytosol"/>
    <property type="evidence" value="ECO:0007669"/>
    <property type="project" value="TreeGrafter"/>
</dbReference>
<organism evidence="16 17">
    <name type="scientific">Pseudoalteromonas nigrifaciens</name>
    <dbReference type="NCBI Taxonomy" id="28109"/>
    <lineage>
        <taxon>Bacteria</taxon>
        <taxon>Pseudomonadati</taxon>
        <taxon>Pseudomonadota</taxon>
        <taxon>Gammaproteobacteria</taxon>
        <taxon>Alteromonadales</taxon>
        <taxon>Pseudoalteromonadaceae</taxon>
        <taxon>Pseudoalteromonas</taxon>
    </lineage>
</organism>
<evidence type="ECO:0000256" key="11">
    <source>
        <dbReference type="HAMAP-Rule" id="MF_00246"/>
    </source>
</evidence>
<evidence type="ECO:0000256" key="2">
    <source>
        <dbReference type="ARBA" id="ARBA00022490"/>
    </source>
</evidence>
<evidence type="ECO:0000256" key="5">
    <source>
        <dbReference type="ARBA" id="ARBA00022741"/>
    </source>
</evidence>
<dbReference type="PROSITE" id="PS00106">
    <property type="entry name" value="GALACTOKINASE"/>
    <property type="match status" value="1"/>
</dbReference>
<reference evidence="16 17" key="1">
    <citation type="submission" date="2015-03" db="EMBL/GenBank/DDBJ databases">
        <authorList>
            <person name="Xie B.-B."/>
            <person name="Rong J.-C."/>
            <person name="Qin Q.-L."/>
            <person name="Zhang Y.-Z."/>
        </authorList>
    </citation>
    <scope>NUCLEOTIDE SEQUENCE [LARGE SCALE GENOMIC DNA]</scope>
    <source>
        <strain evidence="16 17">KMM 661</strain>
    </source>
</reference>
<dbReference type="InterPro" id="IPR036554">
    <property type="entry name" value="GHMP_kinase_C_sf"/>
</dbReference>
<dbReference type="Pfam" id="PF00288">
    <property type="entry name" value="GHMP_kinases_N"/>
    <property type="match status" value="1"/>
</dbReference>
<sequence>MPRTTMLISQFEQHFNCPPEQLFHAPGRVNLIGEHTDYNDGFVLPAAINFGTDIAAKARADRNINVLAIDCNSETNSFSLDKIEFSQQQMWVNYIRGTLQALMQSYPNISGADLVVSGNVPQGTGLSSSASFEIALLKTFATLNNIPLDGVKAALMGQSAENNFVGCNCGIMDQLISSMGKQGHAMLLDCRSLTFEYAVIPKGMSLVIVNSNVKRGLVDSEYNTRREQCEAAAKHFNKPALRDVTLEELEAEQANLPPLIYKRAKHIVTENTRTELALKALNVNDMVTMSQLMAQSHLSMKNDFDITTSQIDFLVDITAQVLGEQGGVRMTGGGFGGCIVALTPDHLVEQVRNTIDTHYYAKTGLQADVYVCLASQGAFSNADSNLKCITFRRL</sequence>
<dbReference type="InterPro" id="IPR020568">
    <property type="entry name" value="Ribosomal_Su5_D2-typ_SF"/>
</dbReference>
<dbReference type="PRINTS" id="PR00473">
    <property type="entry name" value="GALCTOKINASE"/>
</dbReference>
<dbReference type="EMBL" id="CP011036">
    <property type="protein sequence ID" value="ASM54404.1"/>
    <property type="molecule type" value="Genomic_DNA"/>
</dbReference>
<dbReference type="NCBIfam" id="NF003472">
    <property type="entry name" value="PRK05101.1"/>
    <property type="match status" value="1"/>
</dbReference>
<keyword evidence="5 11" id="KW-0547">Nucleotide-binding</keyword>
<dbReference type="SUPFAM" id="SSF55060">
    <property type="entry name" value="GHMP Kinase, C-terminal domain"/>
    <property type="match status" value="1"/>
</dbReference>
<dbReference type="EC" id="2.7.1.6" evidence="11 12"/>
<dbReference type="Pfam" id="PF10509">
    <property type="entry name" value="GalKase_gal_bdg"/>
    <property type="match status" value="1"/>
</dbReference>
<dbReference type="GeneID" id="300942039"/>
<feature type="binding site" evidence="11">
    <location>
        <position position="222"/>
    </location>
    <ligand>
        <name>substrate</name>
    </ligand>
</feature>
<evidence type="ECO:0000256" key="6">
    <source>
        <dbReference type="ARBA" id="ARBA00022777"/>
    </source>
</evidence>
<dbReference type="InterPro" id="IPR006206">
    <property type="entry name" value="Mevalonate/galactokinase"/>
</dbReference>
<evidence type="ECO:0000256" key="9">
    <source>
        <dbReference type="ARBA" id="ARBA00023144"/>
    </source>
</evidence>
<feature type="active site" description="Proton acceptor" evidence="11">
    <location>
        <position position="173"/>
    </location>
</feature>
<dbReference type="Gene3D" id="3.30.230.10">
    <property type="match status" value="1"/>
</dbReference>
<name>A0AAC9UIK3_9GAMM</name>
<dbReference type="RefSeq" id="WP_089368423.1">
    <property type="nucleotide sequence ID" value="NZ_CP011036.1"/>
</dbReference>
<gene>
    <name evidence="11 16" type="primary">galK</name>
    <name evidence="16" type="ORF">PNIG_a2380</name>
</gene>
<dbReference type="GO" id="GO:0006012">
    <property type="term" value="P:galactose metabolic process"/>
    <property type="evidence" value="ECO:0007669"/>
    <property type="project" value="UniProtKB-UniRule"/>
</dbReference>
<dbReference type="GO" id="GO:0005524">
    <property type="term" value="F:ATP binding"/>
    <property type="evidence" value="ECO:0007669"/>
    <property type="project" value="UniProtKB-UniRule"/>
</dbReference>
<evidence type="ECO:0000256" key="10">
    <source>
        <dbReference type="ARBA" id="ARBA00023277"/>
    </source>
</evidence>
<feature type="site" description="Transition state stabilizer" evidence="11">
    <location>
        <position position="28"/>
    </location>
</feature>
<evidence type="ECO:0000256" key="1">
    <source>
        <dbReference type="ARBA" id="ARBA00006566"/>
    </source>
</evidence>
<feature type="domain" description="GHMP kinase N-terminal" evidence="13">
    <location>
        <begin position="93"/>
        <end position="181"/>
    </location>
</feature>
<dbReference type="Proteomes" id="UP000198329">
    <property type="component" value="Chromosome I"/>
</dbReference>
<dbReference type="InterPro" id="IPR014721">
    <property type="entry name" value="Ribsml_uS5_D2-typ_fold_subgr"/>
</dbReference>
<dbReference type="Pfam" id="PF08544">
    <property type="entry name" value="GHMP_kinases_C"/>
    <property type="match status" value="1"/>
</dbReference>
<keyword evidence="9 11" id="KW-0299">Galactose metabolism</keyword>